<keyword evidence="3" id="KW-1185">Reference proteome</keyword>
<proteinExistence type="predicted"/>
<accession>A0A9P0F0M8</accession>
<gene>
    <name evidence="2" type="ORF">BEMITA_LOCUS3233</name>
</gene>
<evidence type="ECO:0000313" key="2">
    <source>
        <dbReference type="EMBL" id="CAH0383825.1"/>
    </source>
</evidence>
<dbReference type="EMBL" id="OU963863">
    <property type="protein sequence ID" value="CAH0383825.1"/>
    <property type="molecule type" value="Genomic_DNA"/>
</dbReference>
<dbReference type="Proteomes" id="UP001152759">
    <property type="component" value="Chromosome 2"/>
</dbReference>
<evidence type="ECO:0000313" key="3">
    <source>
        <dbReference type="Proteomes" id="UP001152759"/>
    </source>
</evidence>
<dbReference type="AlphaFoldDB" id="A0A9P0F0M8"/>
<protein>
    <submittedName>
        <fullName evidence="2">Uncharacterized protein</fullName>
    </submittedName>
</protein>
<evidence type="ECO:0000256" key="1">
    <source>
        <dbReference type="SAM" id="Phobius"/>
    </source>
</evidence>
<keyword evidence="1" id="KW-0812">Transmembrane</keyword>
<name>A0A9P0F0M8_BEMTA</name>
<keyword evidence="1" id="KW-0472">Membrane</keyword>
<feature type="transmembrane region" description="Helical" evidence="1">
    <location>
        <begin position="65"/>
        <end position="83"/>
    </location>
</feature>
<organism evidence="2 3">
    <name type="scientific">Bemisia tabaci</name>
    <name type="common">Sweetpotato whitefly</name>
    <name type="synonym">Aleurodes tabaci</name>
    <dbReference type="NCBI Taxonomy" id="7038"/>
    <lineage>
        <taxon>Eukaryota</taxon>
        <taxon>Metazoa</taxon>
        <taxon>Ecdysozoa</taxon>
        <taxon>Arthropoda</taxon>
        <taxon>Hexapoda</taxon>
        <taxon>Insecta</taxon>
        <taxon>Pterygota</taxon>
        <taxon>Neoptera</taxon>
        <taxon>Paraneoptera</taxon>
        <taxon>Hemiptera</taxon>
        <taxon>Sternorrhyncha</taxon>
        <taxon>Aleyrodoidea</taxon>
        <taxon>Aleyrodidae</taxon>
        <taxon>Aleyrodinae</taxon>
        <taxon>Bemisia</taxon>
    </lineage>
</organism>
<sequence length="114" mass="12043">MIENVGKISCLGRGLRMLRVDNPSPCGSKATSSVAEATDVASGTTLTVKSGCVNINPGSKRGKRVYLCQMLVLLFIPIAALIVQNCIVMATVASNYYAADVIQDQVSPTHFPGK</sequence>
<reference evidence="2" key="1">
    <citation type="submission" date="2021-12" db="EMBL/GenBank/DDBJ databases">
        <authorList>
            <person name="King R."/>
        </authorList>
    </citation>
    <scope>NUCLEOTIDE SEQUENCE</scope>
</reference>
<keyword evidence="1" id="KW-1133">Transmembrane helix</keyword>